<dbReference type="Proteomes" id="UP000054495">
    <property type="component" value="Unassembled WGS sequence"/>
</dbReference>
<reference evidence="11 12" key="1">
    <citation type="submission" date="2013-05" db="EMBL/GenBank/DDBJ databases">
        <title>Draft genome of the parasitic nematode Anyclostoma ceylanicum.</title>
        <authorList>
            <person name="Mitreva M."/>
        </authorList>
    </citation>
    <scope>NUCLEOTIDE SEQUENCE [LARGE SCALE GENOMIC DNA]</scope>
</reference>
<dbReference type="PANTHER" id="PTHR13703:SF65">
    <property type="entry name" value="DWARFIN SMA-3"/>
    <property type="match status" value="1"/>
</dbReference>
<dbReference type="GO" id="GO:0046872">
    <property type="term" value="F:metal ion binding"/>
    <property type="evidence" value="ECO:0007669"/>
    <property type="project" value="UniProtKB-KW"/>
</dbReference>
<organism evidence="11 12">
    <name type="scientific">Ancylostoma ceylanicum</name>
    <dbReference type="NCBI Taxonomy" id="53326"/>
    <lineage>
        <taxon>Eukaryota</taxon>
        <taxon>Metazoa</taxon>
        <taxon>Ecdysozoa</taxon>
        <taxon>Nematoda</taxon>
        <taxon>Chromadorea</taxon>
        <taxon>Rhabditida</taxon>
        <taxon>Rhabditina</taxon>
        <taxon>Rhabditomorpha</taxon>
        <taxon>Strongyloidea</taxon>
        <taxon>Ancylostomatidae</taxon>
        <taxon>Ancylostomatinae</taxon>
        <taxon>Ancylostoma</taxon>
    </lineage>
</organism>
<evidence type="ECO:0000256" key="8">
    <source>
        <dbReference type="SAM" id="MobiDB-lite"/>
    </source>
</evidence>
<evidence type="ECO:0000256" key="3">
    <source>
        <dbReference type="ARBA" id="ARBA00022833"/>
    </source>
</evidence>
<evidence type="ECO:0000256" key="2">
    <source>
        <dbReference type="ARBA" id="ARBA00022723"/>
    </source>
</evidence>
<dbReference type="GO" id="GO:0030154">
    <property type="term" value="P:cell differentiation"/>
    <property type="evidence" value="ECO:0007669"/>
    <property type="project" value="TreeGrafter"/>
</dbReference>
<dbReference type="Gene3D" id="3.90.520.10">
    <property type="entry name" value="SMAD MH1 domain"/>
    <property type="match status" value="1"/>
</dbReference>
<dbReference type="GO" id="GO:0005737">
    <property type="term" value="C:cytoplasm"/>
    <property type="evidence" value="ECO:0007669"/>
    <property type="project" value="UniProtKB-SubCell"/>
</dbReference>
<dbReference type="Pfam" id="PF03165">
    <property type="entry name" value="MH1"/>
    <property type="match status" value="1"/>
</dbReference>
<accession>A0A0D6LKI3</accession>
<dbReference type="PROSITE" id="PS51075">
    <property type="entry name" value="MH1"/>
    <property type="match status" value="1"/>
</dbReference>
<evidence type="ECO:0000256" key="1">
    <source>
        <dbReference type="ARBA" id="ARBA00005545"/>
    </source>
</evidence>
<keyword evidence="3" id="KW-0862">Zinc</keyword>
<dbReference type="SUPFAM" id="SSF56366">
    <property type="entry name" value="SMAD MH1 domain"/>
    <property type="match status" value="1"/>
</dbReference>
<dbReference type="InterPro" id="IPR017855">
    <property type="entry name" value="SMAD-like_dom_sf"/>
</dbReference>
<dbReference type="SUPFAM" id="SSF49879">
    <property type="entry name" value="SMAD/FHA domain"/>
    <property type="match status" value="1"/>
</dbReference>
<dbReference type="GO" id="GO:0000981">
    <property type="term" value="F:DNA-binding transcription factor activity, RNA polymerase II-specific"/>
    <property type="evidence" value="ECO:0007669"/>
    <property type="project" value="TreeGrafter"/>
</dbReference>
<sequence>MNGLFNGTSVKKLLGWRIGEEEEKFAEKAVETLVKKLKKKNGGVGTLEDLEYALAHPGSHSKCVALSKSQDGRLQVPSFVVSHRKGLPHVIYCRVWRWPDLQSHQELRPIPECLYPHDQNNKTPYVCINPYHYQRLDQSRAISTAGSSPSCSGRLDMTSPSNIPSSSSSPEYDMAFSPSSMLSEEDVARMDQVSPYTAPPTQYWATISYYELNSRVGEYFKHREMGSIEYYRNLNEFSFLVFHVYKNELIVDGFTDPNSDDRICLGLLSNVNRNPTIENTRRHIGRGISLVYTSDYDLYIQNLSESSIFVQSRNLNYNMHQEQTTVCRVPAHSAAVCVFSNLVFQQMLQNAKVRGAEELHALQKVCFIRLSFVKGWGPDYPRQDVTSTPCWLEIQLLYPLWHIDKTLPEVCLISGVDPTSIS</sequence>
<evidence type="ECO:0000313" key="11">
    <source>
        <dbReference type="EMBL" id="EPB72565.1"/>
    </source>
</evidence>
<feature type="domain" description="MH2" evidence="10">
    <location>
        <begin position="204"/>
        <end position="422"/>
    </location>
</feature>
<evidence type="ECO:0000256" key="7">
    <source>
        <dbReference type="RuleBase" id="RU361195"/>
    </source>
</evidence>
<keyword evidence="6 7" id="KW-0539">Nucleus</keyword>
<evidence type="ECO:0000313" key="12">
    <source>
        <dbReference type="Proteomes" id="UP000054495"/>
    </source>
</evidence>
<name>A0A0D6LKI3_9BILA</name>
<dbReference type="InterPro" id="IPR001132">
    <property type="entry name" value="SMAD_dom_Dwarfin-type"/>
</dbReference>
<dbReference type="GO" id="GO:0009653">
    <property type="term" value="P:anatomical structure morphogenesis"/>
    <property type="evidence" value="ECO:0007669"/>
    <property type="project" value="TreeGrafter"/>
</dbReference>
<dbReference type="InterPro" id="IPR003619">
    <property type="entry name" value="MAD_homology1_Dwarfin-type"/>
</dbReference>
<evidence type="ECO:0000256" key="4">
    <source>
        <dbReference type="ARBA" id="ARBA00023015"/>
    </source>
</evidence>
<evidence type="ECO:0000259" key="9">
    <source>
        <dbReference type="PROSITE" id="PS51075"/>
    </source>
</evidence>
<dbReference type="GO" id="GO:0051239">
    <property type="term" value="P:regulation of multicellular organismal process"/>
    <property type="evidence" value="ECO:0007669"/>
    <property type="project" value="UniProtKB-ARBA"/>
</dbReference>
<protein>
    <recommendedName>
        <fullName evidence="7">Mothers against decapentaplegic homolog</fullName>
        <shortName evidence="7">MAD homolog</shortName>
        <shortName evidence="7">Mothers against DPP homolog</shortName>
    </recommendedName>
    <alternativeName>
        <fullName evidence="7">SMAD family member</fullName>
    </alternativeName>
</protein>
<evidence type="ECO:0000256" key="6">
    <source>
        <dbReference type="ARBA" id="ARBA00023242"/>
    </source>
</evidence>
<comment type="subcellular location">
    <subcellularLocation>
        <location evidence="7">Cytoplasm</location>
    </subcellularLocation>
    <subcellularLocation>
        <location evidence="7">Nucleus</location>
    </subcellularLocation>
</comment>
<feature type="compositionally biased region" description="Low complexity" evidence="8">
    <location>
        <begin position="159"/>
        <end position="170"/>
    </location>
</feature>
<feature type="region of interest" description="Disordered" evidence="8">
    <location>
        <begin position="144"/>
        <end position="175"/>
    </location>
</feature>
<dbReference type="Gene3D" id="2.60.200.10">
    <property type="match status" value="1"/>
</dbReference>
<dbReference type="GO" id="GO:0009791">
    <property type="term" value="P:post-embryonic development"/>
    <property type="evidence" value="ECO:0007669"/>
    <property type="project" value="UniProtKB-ARBA"/>
</dbReference>
<dbReference type="InterPro" id="IPR008984">
    <property type="entry name" value="SMAD_FHA_dom_sf"/>
</dbReference>
<dbReference type="PROSITE" id="PS51076">
    <property type="entry name" value="MH2"/>
    <property type="match status" value="1"/>
</dbReference>
<evidence type="ECO:0000259" key="10">
    <source>
        <dbReference type="PROSITE" id="PS51076"/>
    </source>
</evidence>
<keyword evidence="4 7" id="KW-0805">Transcription regulation</keyword>
<dbReference type="InterPro" id="IPR036578">
    <property type="entry name" value="SMAD_MH1_sf"/>
</dbReference>
<dbReference type="GO" id="GO:0030509">
    <property type="term" value="P:BMP signaling pathway"/>
    <property type="evidence" value="ECO:0007669"/>
    <property type="project" value="TreeGrafter"/>
</dbReference>
<evidence type="ECO:0000256" key="5">
    <source>
        <dbReference type="ARBA" id="ARBA00023163"/>
    </source>
</evidence>
<dbReference type="SMART" id="SM00524">
    <property type="entry name" value="DWB"/>
    <property type="match status" value="1"/>
</dbReference>
<dbReference type="EMBL" id="KE125037">
    <property type="protein sequence ID" value="EPB72565.1"/>
    <property type="molecule type" value="Genomic_DNA"/>
</dbReference>
<dbReference type="InterPro" id="IPR013019">
    <property type="entry name" value="MAD_homology_MH1"/>
</dbReference>
<dbReference type="SMART" id="SM00523">
    <property type="entry name" value="DWA"/>
    <property type="match status" value="1"/>
</dbReference>
<keyword evidence="2" id="KW-0479">Metal-binding</keyword>
<dbReference type="AlphaFoldDB" id="A0A0D6LKI3"/>
<dbReference type="PANTHER" id="PTHR13703">
    <property type="entry name" value="SMAD"/>
    <property type="match status" value="1"/>
</dbReference>
<gene>
    <name evidence="11" type="ORF">ANCCEY_08342</name>
</gene>
<dbReference type="GO" id="GO:0000978">
    <property type="term" value="F:RNA polymerase II cis-regulatory region sequence-specific DNA binding"/>
    <property type="evidence" value="ECO:0007669"/>
    <property type="project" value="TreeGrafter"/>
</dbReference>
<dbReference type="GO" id="GO:0071144">
    <property type="term" value="C:heteromeric SMAD protein complex"/>
    <property type="evidence" value="ECO:0007669"/>
    <property type="project" value="TreeGrafter"/>
</dbReference>
<keyword evidence="5 7" id="KW-0804">Transcription</keyword>
<proteinExistence type="inferred from homology"/>
<comment type="similarity">
    <text evidence="1 7">Belongs to the dwarfin/SMAD family.</text>
</comment>
<dbReference type="Pfam" id="PF03166">
    <property type="entry name" value="MH2"/>
    <property type="match status" value="1"/>
</dbReference>
<dbReference type="GO" id="GO:0060395">
    <property type="term" value="P:SMAD protein signal transduction"/>
    <property type="evidence" value="ECO:0007669"/>
    <property type="project" value="TreeGrafter"/>
</dbReference>
<dbReference type="GO" id="GO:0050793">
    <property type="term" value="P:regulation of developmental process"/>
    <property type="evidence" value="ECO:0007669"/>
    <property type="project" value="UniProtKB-ARBA"/>
</dbReference>
<keyword evidence="12" id="KW-1185">Reference proteome</keyword>
<dbReference type="InterPro" id="IPR013790">
    <property type="entry name" value="Dwarfin"/>
</dbReference>
<dbReference type="GO" id="GO:0070411">
    <property type="term" value="F:I-SMAD binding"/>
    <property type="evidence" value="ECO:0007669"/>
    <property type="project" value="TreeGrafter"/>
</dbReference>
<feature type="domain" description="MH1" evidence="9">
    <location>
        <begin position="8"/>
        <end position="142"/>
    </location>
</feature>
<keyword evidence="7" id="KW-0963">Cytoplasm</keyword>